<feature type="compositionally biased region" description="Polar residues" evidence="1">
    <location>
        <begin position="232"/>
        <end position="243"/>
    </location>
</feature>
<organism evidence="3 4">
    <name type="scientific">Roridomyces roridus</name>
    <dbReference type="NCBI Taxonomy" id="1738132"/>
    <lineage>
        <taxon>Eukaryota</taxon>
        <taxon>Fungi</taxon>
        <taxon>Dikarya</taxon>
        <taxon>Basidiomycota</taxon>
        <taxon>Agaricomycotina</taxon>
        <taxon>Agaricomycetes</taxon>
        <taxon>Agaricomycetidae</taxon>
        <taxon>Agaricales</taxon>
        <taxon>Marasmiineae</taxon>
        <taxon>Mycenaceae</taxon>
        <taxon>Roridomyces</taxon>
    </lineage>
</organism>
<keyword evidence="4" id="KW-1185">Reference proteome</keyword>
<gene>
    <name evidence="3" type="ORF">FB45DRAFT_999899</name>
</gene>
<dbReference type="SUPFAM" id="SSF82199">
    <property type="entry name" value="SET domain"/>
    <property type="match status" value="1"/>
</dbReference>
<name>A0AAD7C770_9AGAR</name>
<sequence>MRVPFVSDSAPGEPTTECIFHPGSKEVLMQELPGFPQPMVNSLERNSPVRVGEAPGKGLGVFASRVIEAGELIFSERPLLVAAQWLPTSSLDQFEDILAVGVKQIGDEDKAAYMALMNSHLEDGSGPLTGIFRTNGLGIKGLRPDLKGVTAMCTGVCDTISRINHRRSGMSPRFRSIFAVRDLAADDELTHQYIPIDGSTAERNELLKPYDFVCTCRACKDPESDARRADLKQSNSKPASPSWLSDPPGSEALIFEECRRQVEIIEREGMESMSRYWDVLSAGMAVCVVMSDAQSASEWARKLMTIGWVDMNQEVMELFVDAQSPEYQAHPMWGARLKIGTGKSEEDVLKDVMKDMVAQFEALGVHCYSFD</sequence>
<dbReference type="PROSITE" id="PS50280">
    <property type="entry name" value="SET"/>
    <property type="match status" value="1"/>
</dbReference>
<dbReference type="InterPro" id="IPR053185">
    <property type="entry name" value="SET_domain_protein"/>
</dbReference>
<dbReference type="EMBL" id="JARKIF010000004">
    <property type="protein sequence ID" value="KAJ7641066.1"/>
    <property type="molecule type" value="Genomic_DNA"/>
</dbReference>
<evidence type="ECO:0000313" key="3">
    <source>
        <dbReference type="EMBL" id="KAJ7641066.1"/>
    </source>
</evidence>
<comment type="caution">
    <text evidence="3">The sequence shown here is derived from an EMBL/GenBank/DDBJ whole genome shotgun (WGS) entry which is preliminary data.</text>
</comment>
<dbReference type="AlphaFoldDB" id="A0AAD7C770"/>
<feature type="region of interest" description="Disordered" evidence="1">
    <location>
        <begin position="225"/>
        <end position="249"/>
    </location>
</feature>
<dbReference type="InterPro" id="IPR001214">
    <property type="entry name" value="SET_dom"/>
</dbReference>
<feature type="domain" description="SET" evidence="2">
    <location>
        <begin position="47"/>
        <end position="194"/>
    </location>
</feature>
<dbReference type="PANTHER" id="PTHR47332">
    <property type="entry name" value="SET DOMAIN-CONTAINING PROTEIN 5"/>
    <property type="match status" value="1"/>
</dbReference>
<evidence type="ECO:0000259" key="2">
    <source>
        <dbReference type="PROSITE" id="PS50280"/>
    </source>
</evidence>
<evidence type="ECO:0000313" key="4">
    <source>
        <dbReference type="Proteomes" id="UP001221142"/>
    </source>
</evidence>
<dbReference type="InterPro" id="IPR046341">
    <property type="entry name" value="SET_dom_sf"/>
</dbReference>
<accession>A0AAD7C770</accession>
<dbReference type="PANTHER" id="PTHR47332:SF4">
    <property type="entry name" value="SET DOMAIN-CONTAINING PROTEIN 5"/>
    <property type="match status" value="1"/>
</dbReference>
<dbReference type="Gene3D" id="2.170.270.10">
    <property type="entry name" value="SET domain"/>
    <property type="match status" value="1"/>
</dbReference>
<reference evidence="3" key="1">
    <citation type="submission" date="2023-03" db="EMBL/GenBank/DDBJ databases">
        <title>Massive genome expansion in bonnet fungi (Mycena s.s.) driven by repeated elements and novel gene families across ecological guilds.</title>
        <authorList>
            <consortium name="Lawrence Berkeley National Laboratory"/>
            <person name="Harder C.B."/>
            <person name="Miyauchi S."/>
            <person name="Viragh M."/>
            <person name="Kuo A."/>
            <person name="Thoen E."/>
            <person name="Andreopoulos B."/>
            <person name="Lu D."/>
            <person name="Skrede I."/>
            <person name="Drula E."/>
            <person name="Henrissat B."/>
            <person name="Morin E."/>
            <person name="Kohler A."/>
            <person name="Barry K."/>
            <person name="LaButti K."/>
            <person name="Morin E."/>
            <person name="Salamov A."/>
            <person name="Lipzen A."/>
            <person name="Mereny Z."/>
            <person name="Hegedus B."/>
            <person name="Baldrian P."/>
            <person name="Stursova M."/>
            <person name="Weitz H."/>
            <person name="Taylor A."/>
            <person name="Grigoriev I.V."/>
            <person name="Nagy L.G."/>
            <person name="Martin F."/>
            <person name="Kauserud H."/>
        </authorList>
    </citation>
    <scope>NUCLEOTIDE SEQUENCE</scope>
    <source>
        <strain evidence="3">9284</strain>
    </source>
</reference>
<dbReference type="CDD" id="cd20071">
    <property type="entry name" value="SET_SMYD"/>
    <property type="match status" value="1"/>
</dbReference>
<evidence type="ECO:0000256" key="1">
    <source>
        <dbReference type="SAM" id="MobiDB-lite"/>
    </source>
</evidence>
<dbReference type="Proteomes" id="UP001221142">
    <property type="component" value="Unassembled WGS sequence"/>
</dbReference>
<protein>
    <submittedName>
        <fullName evidence="3">SET domain-containing protein</fullName>
    </submittedName>
</protein>
<proteinExistence type="predicted"/>